<dbReference type="PANTHER" id="PTHR47992">
    <property type="entry name" value="PROTEIN PHOSPHATASE"/>
    <property type="match status" value="1"/>
</dbReference>
<evidence type="ECO:0000313" key="3">
    <source>
        <dbReference type="EMBL" id="SDQ26342.1"/>
    </source>
</evidence>
<gene>
    <name evidence="3" type="ORF">SAMN04488565_1724</name>
</gene>
<dbReference type="InterPro" id="IPR036457">
    <property type="entry name" value="PPM-type-like_dom_sf"/>
</dbReference>
<dbReference type="PROSITE" id="PS51746">
    <property type="entry name" value="PPM_2"/>
    <property type="match status" value="1"/>
</dbReference>
<evidence type="ECO:0000256" key="1">
    <source>
        <dbReference type="SAM" id="MobiDB-lite"/>
    </source>
</evidence>
<feature type="region of interest" description="Disordered" evidence="1">
    <location>
        <begin position="283"/>
        <end position="355"/>
    </location>
</feature>
<feature type="domain" description="PPM-type phosphatase" evidence="2">
    <location>
        <begin position="26"/>
        <end position="256"/>
    </location>
</feature>
<protein>
    <submittedName>
        <fullName evidence="3">Serine/threonine protein phosphatase PrpC</fullName>
    </submittedName>
</protein>
<dbReference type="AlphaFoldDB" id="A0A1H0ZG20"/>
<dbReference type="InterPro" id="IPR001932">
    <property type="entry name" value="PPM-type_phosphatase-like_dom"/>
</dbReference>
<accession>A0A1H0ZG20</accession>
<evidence type="ECO:0000259" key="2">
    <source>
        <dbReference type="PROSITE" id="PS51746"/>
    </source>
</evidence>
<reference evidence="3 4" key="1">
    <citation type="submission" date="2016-10" db="EMBL/GenBank/DDBJ databases">
        <authorList>
            <person name="de Groot N.N."/>
        </authorList>
    </citation>
    <scope>NUCLEOTIDE SEQUENCE [LARGE SCALE GENOMIC DNA]</scope>
    <source>
        <strain evidence="3 4">DSM 22788</strain>
    </source>
</reference>
<dbReference type="Proteomes" id="UP000182690">
    <property type="component" value="Unassembled WGS sequence"/>
</dbReference>
<feature type="compositionally biased region" description="Basic and acidic residues" evidence="1">
    <location>
        <begin position="301"/>
        <end position="315"/>
    </location>
</feature>
<feature type="compositionally biased region" description="Low complexity" evidence="1">
    <location>
        <begin position="283"/>
        <end position="300"/>
    </location>
</feature>
<dbReference type="Pfam" id="PF13672">
    <property type="entry name" value="PP2C_2"/>
    <property type="match status" value="1"/>
</dbReference>
<name>A0A1H0ZG20_9MICO</name>
<dbReference type="CDD" id="cd00143">
    <property type="entry name" value="PP2Cc"/>
    <property type="match status" value="1"/>
</dbReference>
<dbReference type="EMBL" id="FNKB01000001">
    <property type="protein sequence ID" value="SDQ26342.1"/>
    <property type="molecule type" value="Genomic_DNA"/>
</dbReference>
<evidence type="ECO:0000313" key="4">
    <source>
        <dbReference type="Proteomes" id="UP000182690"/>
    </source>
</evidence>
<dbReference type="RefSeq" id="WP_010157565.1">
    <property type="nucleotide sequence ID" value="NZ_FNKB01000001.1"/>
</dbReference>
<dbReference type="STRING" id="1079994.SAMN04488565_1724"/>
<sequence>MTARGENGVRRRLNYRAGGELELELSWFAVTDVGRRRENNQDSYVTTPPVFAIADGMGGHSAGEIASAAVVRRLAELGGRELVSEQDIDETLSDAVDDIELDAGDTELGAGTTVTGVVLGTEAEPTWKVFNIGDSRVYQYFKGALSQITVDHSVVQHLIDTGAITEEEAEVHPHANVITRAVGFNEAPIPDYTSLALIPGQRILICSDGLTKELTDVGIQHFLATEPTAESAARSLVRHALENAGRDNVTVVVIDVHAVGDVVDTGSLAGSGIELVEAGGSAPLESGASRAAAAVTASPRSGREDADRASTDREQVPGADDASADGFADDRSAEYDDLEPVILPDAPPTPRAERA</sequence>
<feature type="compositionally biased region" description="Pro residues" evidence="1">
    <location>
        <begin position="345"/>
        <end position="355"/>
    </location>
</feature>
<dbReference type="SUPFAM" id="SSF81606">
    <property type="entry name" value="PP2C-like"/>
    <property type="match status" value="1"/>
</dbReference>
<dbReference type="eggNOG" id="COG0631">
    <property type="taxonomic scope" value="Bacteria"/>
</dbReference>
<dbReference type="SMART" id="SM00332">
    <property type="entry name" value="PP2Cc"/>
    <property type="match status" value="1"/>
</dbReference>
<proteinExistence type="predicted"/>
<dbReference type="GO" id="GO:0004722">
    <property type="term" value="F:protein serine/threonine phosphatase activity"/>
    <property type="evidence" value="ECO:0007669"/>
    <property type="project" value="InterPro"/>
</dbReference>
<organism evidence="3 4">
    <name type="scientific">Leucobacter chromiiresistens</name>
    <dbReference type="NCBI Taxonomy" id="1079994"/>
    <lineage>
        <taxon>Bacteria</taxon>
        <taxon>Bacillati</taxon>
        <taxon>Actinomycetota</taxon>
        <taxon>Actinomycetes</taxon>
        <taxon>Micrococcales</taxon>
        <taxon>Microbacteriaceae</taxon>
        <taxon>Leucobacter</taxon>
    </lineage>
</organism>
<dbReference type="Gene3D" id="3.60.40.10">
    <property type="entry name" value="PPM-type phosphatase domain"/>
    <property type="match status" value="1"/>
</dbReference>
<dbReference type="SMART" id="SM00331">
    <property type="entry name" value="PP2C_SIG"/>
    <property type="match status" value="1"/>
</dbReference>
<dbReference type="InterPro" id="IPR015655">
    <property type="entry name" value="PP2C"/>
</dbReference>